<dbReference type="Pfam" id="PF02141">
    <property type="entry name" value="DENN"/>
    <property type="match status" value="1"/>
</dbReference>
<dbReference type="InterPro" id="IPR003690">
    <property type="entry name" value="MTERF"/>
</dbReference>
<dbReference type="PANTHER" id="PTHR13196">
    <property type="entry name" value="DENN DOMAIN-CONTAINING"/>
    <property type="match status" value="1"/>
</dbReference>
<feature type="compositionally biased region" description="Gly residues" evidence="3">
    <location>
        <begin position="1239"/>
        <end position="1248"/>
    </location>
</feature>
<dbReference type="GO" id="GO:0006897">
    <property type="term" value="P:endocytosis"/>
    <property type="evidence" value="ECO:0007669"/>
    <property type="project" value="TreeGrafter"/>
</dbReference>
<dbReference type="Gene3D" id="3.40.50.11500">
    <property type="match status" value="1"/>
</dbReference>
<dbReference type="InterPro" id="IPR043153">
    <property type="entry name" value="DENN_C"/>
</dbReference>
<evidence type="ECO:0000259" key="4">
    <source>
        <dbReference type="PROSITE" id="PS50211"/>
    </source>
</evidence>
<feature type="compositionally biased region" description="Polar residues" evidence="3">
    <location>
        <begin position="1334"/>
        <end position="1347"/>
    </location>
</feature>
<evidence type="ECO:0000313" key="6">
    <source>
        <dbReference type="Proteomes" id="UP000266841"/>
    </source>
</evidence>
<feature type="compositionally biased region" description="Polar residues" evidence="3">
    <location>
        <begin position="698"/>
        <end position="710"/>
    </location>
</feature>
<protein>
    <recommendedName>
        <fullName evidence="4">UDENN domain-containing protein</fullName>
    </recommendedName>
</protein>
<dbReference type="OrthoDB" id="637682at2759"/>
<feature type="region of interest" description="Disordered" evidence="3">
    <location>
        <begin position="1298"/>
        <end position="1414"/>
    </location>
</feature>
<proteinExistence type="inferred from homology"/>
<dbReference type="InterPro" id="IPR040032">
    <property type="entry name" value="DENND1A/B/C"/>
</dbReference>
<comment type="caution">
    <text evidence="5">The sequence shown here is derived from an EMBL/GenBank/DDBJ whole genome shotgun (WGS) entry which is preliminary data.</text>
</comment>
<evidence type="ECO:0000256" key="2">
    <source>
        <dbReference type="ARBA" id="ARBA00022946"/>
    </source>
</evidence>
<dbReference type="GO" id="GO:0005085">
    <property type="term" value="F:guanyl-nucleotide exchange factor activity"/>
    <property type="evidence" value="ECO:0007669"/>
    <property type="project" value="InterPro"/>
</dbReference>
<name>K0S899_THAOC</name>
<organism evidence="5 6">
    <name type="scientific">Thalassiosira oceanica</name>
    <name type="common">Marine diatom</name>
    <dbReference type="NCBI Taxonomy" id="159749"/>
    <lineage>
        <taxon>Eukaryota</taxon>
        <taxon>Sar</taxon>
        <taxon>Stramenopiles</taxon>
        <taxon>Ochrophyta</taxon>
        <taxon>Bacillariophyta</taxon>
        <taxon>Coscinodiscophyceae</taxon>
        <taxon>Thalassiosirophycidae</taxon>
        <taxon>Thalassiosirales</taxon>
        <taxon>Thalassiosiraceae</taxon>
        <taxon>Thalassiosira</taxon>
    </lineage>
</organism>
<feature type="compositionally biased region" description="Low complexity" evidence="3">
    <location>
        <begin position="1303"/>
        <end position="1317"/>
    </location>
</feature>
<evidence type="ECO:0000313" key="5">
    <source>
        <dbReference type="EMBL" id="EJK62358.1"/>
    </source>
</evidence>
<gene>
    <name evidence="5" type="ORF">THAOC_17033</name>
</gene>
<accession>K0S899</accession>
<dbReference type="eggNOG" id="KOG1267">
    <property type="taxonomic scope" value="Eukaryota"/>
</dbReference>
<dbReference type="SMART" id="SM00733">
    <property type="entry name" value="Mterf"/>
    <property type="match status" value="7"/>
</dbReference>
<evidence type="ECO:0000256" key="1">
    <source>
        <dbReference type="ARBA" id="ARBA00007692"/>
    </source>
</evidence>
<feature type="region of interest" description="Disordered" evidence="3">
    <location>
        <begin position="686"/>
        <end position="734"/>
    </location>
</feature>
<comment type="similarity">
    <text evidence="1">Belongs to the mTERF family.</text>
</comment>
<dbReference type="GO" id="GO:0005829">
    <property type="term" value="C:cytosol"/>
    <property type="evidence" value="ECO:0007669"/>
    <property type="project" value="TreeGrafter"/>
</dbReference>
<dbReference type="SMART" id="SM00799">
    <property type="entry name" value="DENN"/>
    <property type="match status" value="1"/>
</dbReference>
<dbReference type="EMBL" id="AGNL01018943">
    <property type="protein sequence ID" value="EJK62358.1"/>
    <property type="molecule type" value="Genomic_DNA"/>
</dbReference>
<evidence type="ECO:0000256" key="3">
    <source>
        <dbReference type="SAM" id="MobiDB-lite"/>
    </source>
</evidence>
<keyword evidence="6" id="KW-1185">Reference proteome</keyword>
<sequence>MTPRCSCQVSRIMAQIDAVRSLARRPLRGVRGPAFRLVGRDIGGRSAFRSCAVGPNAEPPFTSRRCRFFAGKDDGRRKGDALSSSTKASGDGGGRVRPFVSPRLSGSGRYFREDRGANPKLTPLKKESALRQNKLAQHDDRYPRAGLEVGNNQIEPLDVEARVPGESSVSSQSNDQARHGTEQKPWTCTTPQEPPPSSASDRRSSRLKITPETLPTCAYDLYLDLPHPAATTRDRARIVDPPVTISQSLYDEMYDPDNVLRLSRFAFPGYDESGASEASYRARQRGGVTSRGQSVGANLTRHDVYLVDFGACHHTFSLLLADGRTRVHGHVRRYLPPHADAVGRADVGRRQPRAMVLLTRAVGGERFYSSVLKTCEAVALEASCGGMGCFARKKDPVRAFLHALFHAHADLVVRYAELRRHGLCLNFAQTAESSALGRGPSETARAVLEDNEGLFQLALDGTEFGRAGQRQGPAPDAALSAALRGGDALRFYLPVTLQPGFECLPRGPLPEDVACPIIPLLRCIGPSHFVRLLAALLCERRIVLISRSTSRLSRCVRAASSALAQGLLMWRHVLITVVPPHMLRYLGASTPYLVGVLAQFSGRLGKTPGLTDVLCVNLDENELKTLNMADPRHTVPDMLKRAKKSVVPVGGGSSEVVSAAECLAEDLDEIAKADAKLWLTEDEKKRKDGDGSRAFGKSQASASDQSTSLDSAALAEPDSNAGSSSRPAGLLSRIRMRGRSTARSVVSLEERRQYTNSVDAAVAFGRMMRNNFGGGLDEPDGGKDDDLTEADDFEAGLRYSAARDGVGVAEASNVSENEGGEEDVRAALTSFFVHMFGDMGMYLSETAGTFWLDRRKFLLRRKQLGEREQSPIFHVLRTFSYSGMFEAHVRGRIDDMSMTARDRANIMPHHQVRVLVRSGERSHSYLLSWFATIIARSIRLRPTQPLFDVCCKYLSVHRLDFSLVNVRRIVARTVLTCPRHVIVERHVTVRAEAFALTSDTTPYDGDADVAAGELVEACRECNTALAVVMSVVWFRTNQSKGGGGAIVLALRLLSRLLTEGPITAIIEAMDGIGRINSLQKYSTGKNSARVRAAAKDVYALLVDAPGLFVKRRDVAVAAARSRLGETHDASSVPSWKNYLSRRIPPSSNSQNVHALFRPKGTRMFYDGDASVAPSLAPSILALHRMEADARRREEEYDEEEERLFGARDQAFSGYDDEDSSDDRSEDLSARYPNYPMFNGAGGDNGGYDSGAQDPQPSLYNWGSVQDGNIDDNMGDENAAVSDDRSMLDTFNLVVSSHGGGSNSGLTSSFTSNSALSSDLTESQGDPRANKRSSQRMGSLLSMNQFNFERQGGPSNDEGGDMGGGREGAGVEAYDESYGDPHGGPLYDEGGSMDEYGGHGQTDPSQNRKPPAGSAWALGLGGAEQHNSVGPCLQEAFKNDTQTIKIPQKSAEPAEMYQRCAVAIAIVLAVHALCITSLSIAISSLRQTKHARSSALGALQLEEEQAQEAMDVRELMEKLNEAFPSADKKSWNKTRRYLYQYRSSLSQPKRRKRQRGPLTASSTERVLEFLQSVFPDELQVQIIQQSPRILSQHLSIESRLRPTVDFLIKLYGKGMLYEAVRRNTDLLLVRGVGFTNKYDEDQSKTIDEYLQEEVGMNDAGIKKLKNSHPTLFQLSLESKIKPSLAFICSILGHSSASPLDDKMRKRIVKIVSNHPALLQLDIENNLKPTVSHIRQSCHLSATELASVIAANPGVMGLSVETNLKPTIRFLADTLNSHNETPDINSMLSKCVSKHPQVLALSLSNLQGKREFFDSVDGCHDDAIPRQTLAARILLSSPSTYSLSLDDNIKPKFSYLQNLWGESASNFIREYPQVLTLSFEGNILPTVSFYNMTGYLDGFGYSASAIRSRYIATSLYNRLLPRWHFLLNEQEKEIELRQLNALSGEGAPTAETVRRYLIPTKSSCTQSALLPPLHLLAGANDEVFCRQLHVSLDDYTAFKEESGPRLKFNNQFAQWLKTGGTIDLSP</sequence>
<dbReference type="InterPro" id="IPR038538">
    <property type="entry name" value="MTERF_sf"/>
</dbReference>
<dbReference type="GO" id="GO:1901981">
    <property type="term" value="F:phosphatidylinositol phosphate binding"/>
    <property type="evidence" value="ECO:0007669"/>
    <property type="project" value="TreeGrafter"/>
</dbReference>
<dbReference type="eggNOG" id="KOG3569">
    <property type="taxonomic scope" value="Eukaryota"/>
</dbReference>
<feature type="region of interest" description="Disordered" evidence="3">
    <location>
        <begin position="72"/>
        <end position="208"/>
    </location>
</feature>
<feature type="domain" description="UDENN" evidence="4">
    <location>
        <begin position="338"/>
        <end position="899"/>
    </location>
</feature>
<dbReference type="GO" id="GO:0003676">
    <property type="term" value="F:nucleic acid binding"/>
    <property type="evidence" value="ECO:0007669"/>
    <property type="project" value="InterPro"/>
</dbReference>
<reference evidence="5 6" key="1">
    <citation type="journal article" date="2012" name="Genome Biol.">
        <title>Genome and low-iron response of an oceanic diatom adapted to chronic iron limitation.</title>
        <authorList>
            <person name="Lommer M."/>
            <person name="Specht M."/>
            <person name="Roy A.S."/>
            <person name="Kraemer L."/>
            <person name="Andreson R."/>
            <person name="Gutowska M.A."/>
            <person name="Wolf J."/>
            <person name="Bergner S.V."/>
            <person name="Schilhabel M.B."/>
            <person name="Klostermeier U.C."/>
            <person name="Beiko R.G."/>
            <person name="Rosenstiel P."/>
            <person name="Hippler M."/>
            <person name="Laroche J."/>
        </authorList>
    </citation>
    <scope>NUCLEOTIDE SEQUENCE [LARGE SCALE GENOMIC DNA]</scope>
    <source>
        <strain evidence="5 6">CCMP1005</strain>
    </source>
</reference>
<dbReference type="InterPro" id="IPR001194">
    <property type="entry name" value="cDENN_dom"/>
</dbReference>
<dbReference type="Pfam" id="PF02536">
    <property type="entry name" value="mTERF"/>
    <property type="match status" value="1"/>
</dbReference>
<feature type="region of interest" description="Disordered" evidence="3">
    <location>
        <begin position="1191"/>
        <end position="1258"/>
    </location>
</feature>
<dbReference type="Gene3D" id="1.25.70.10">
    <property type="entry name" value="Transcription termination factor 3, mitochondrial"/>
    <property type="match status" value="1"/>
</dbReference>
<dbReference type="PANTHER" id="PTHR13196:SF14">
    <property type="entry name" value="UDENN DOMAIN-CONTAINING PROTEIN"/>
    <property type="match status" value="1"/>
</dbReference>
<keyword evidence="2" id="KW-0809">Transit peptide</keyword>
<dbReference type="PROSITE" id="PS50211">
    <property type="entry name" value="DENN"/>
    <property type="match status" value="1"/>
</dbReference>
<dbReference type="Proteomes" id="UP000266841">
    <property type="component" value="Unassembled WGS sequence"/>
</dbReference>
<dbReference type="GO" id="GO:0032456">
    <property type="term" value="P:endocytic recycling"/>
    <property type="evidence" value="ECO:0007669"/>
    <property type="project" value="TreeGrafter"/>
</dbReference>
<dbReference type="InterPro" id="IPR037516">
    <property type="entry name" value="Tripartite_DENN"/>
</dbReference>